<proteinExistence type="predicted"/>
<evidence type="ECO:0000313" key="2">
    <source>
        <dbReference type="Proteomes" id="UP001633002"/>
    </source>
</evidence>
<reference evidence="1 2" key="1">
    <citation type="submission" date="2024-09" db="EMBL/GenBank/DDBJ databases">
        <title>Chromosome-scale assembly of Riccia sorocarpa.</title>
        <authorList>
            <person name="Paukszto L."/>
        </authorList>
    </citation>
    <scope>NUCLEOTIDE SEQUENCE [LARGE SCALE GENOMIC DNA]</scope>
    <source>
        <strain evidence="1">LP-2024</strain>
        <tissue evidence="1">Aerial parts of the thallus</tissue>
    </source>
</reference>
<dbReference type="Proteomes" id="UP001633002">
    <property type="component" value="Unassembled WGS sequence"/>
</dbReference>
<dbReference type="EMBL" id="JBJQOH010000007">
    <property type="protein sequence ID" value="KAL3681139.1"/>
    <property type="molecule type" value="Genomic_DNA"/>
</dbReference>
<accession>A0ABD3GVI3</accession>
<name>A0ABD3GVI3_9MARC</name>
<gene>
    <name evidence="1" type="ORF">R1sor_024095</name>
</gene>
<sequence>MESLQEERITQAHDIAVQKICDYGHIEIDRTSVGVNDLMQQIQQDTQEFDRLLPRPLREVNDNTQLEQGRVLHDQLARILYESHIKRSTAPLPEVFTEDPETEAEEIGTYLIRPSSTGITLHAEEEADVVGSPSDRVYCGLTASDEARVDRAFEFLNPVVPSRTYSTAGRKYTRIC</sequence>
<keyword evidence="2" id="KW-1185">Reference proteome</keyword>
<dbReference type="AlphaFoldDB" id="A0ABD3GVI3"/>
<organism evidence="1 2">
    <name type="scientific">Riccia sorocarpa</name>
    <dbReference type="NCBI Taxonomy" id="122646"/>
    <lineage>
        <taxon>Eukaryota</taxon>
        <taxon>Viridiplantae</taxon>
        <taxon>Streptophyta</taxon>
        <taxon>Embryophyta</taxon>
        <taxon>Marchantiophyta</taxon>
        <taxon>Marchantiopsida</taxon>
        <taxon>Marchantiidae</taxon>
        <taxon>Marchantiales</taxon>
        <taxon>Ricciaceae</taxon>
        <taxon>Riccia</taxon>
    </lineage>
</organism>
<comment type="caution">
    <text evidence="1">The sequence shown here is derived from an EMBL/GenBank/DDBJ whole genome shotgun (WGS) entry which is preliminary data.</text>
</comment>
<evidence type="ECO:0000313" key="1">
    <source>
        <dbReference type="EMBL" id="KAL3681139.1"/>
    </source>
</evidence>
<protein>
    <submittedName>
        <fullName evidence="1">Uncharacterized protein</fullName>
    </submittedName>
</protein>